<dbReference type="OrthoDB" id="3296291at2"/>
<gene>
    <name evidence="2" type="ORF">SAMN06264365_109103</name>
</gene>
<evidence type="ECO:0000313" key="3">
    <source>
        <dbReference type="Proteomes" id="UP000198415"/>
    </source>
</evidence>
<dbReference type="AlphaFoldDB" id="A0A239BBK5"/>
<organism evidence="2 3">
    <name type="scientific">Actinoplanes regularis</name>
    <dbReference type="NCBI Taxonomy" id="52697"/>
    <lineage>
        <taxon>Bacteria</taxon>
        <taxon>Bacillati</taxon>
        <taxon>Actinomycetota</taxon>
        <taxon>Actinomycetes</taxon>
        <taxon>Micromonosporales</taxon>
        <taxon>Micromonosporaceae</taxon>
        <taxon>Actinoplanes</taxon>
    </lineage>
</organism>
<feature type="compositionally biased region" description="Basic and acidic residues" evidence="1">
    <location>
        <begin position="99"/>
        <end position="115"/>
    </location>
</feature>
<reference evidence="2 3" key="1">
    <citation type="submission" date="2017-06" db="EMBL/GenBank/DDBJ databases">
        <authorList>
            <person name="Kim H.J."/>
            <person name="Triplett B.A."/>
        </authorList>
    </citation>
    <scope>NUCLEOTIDE SEQUENCE [LARGE SCALE GENOMIC DNA]</scope>
    <source>
        <strain evidence="2 3">DSM 43151</strain>
    </source>
</reference>
<evidence type="ECO:0000313" key="2">
    <source>
        <dbReference type="EMBL" id="SNS05326.1"/>
    </source>
</evidence>
<keyword evidence="3" id="KW-1185">Reference proteome</keyword>
<protein>
    <submittedName>
        <fullName evidence="2">Uncharacterized protein</fullName>
    </submittedName>
</protein>
<proteinExistence type="predicted"/>
<feature type="region of interest" description="Disordered" evidence="1">
    <location>
        <begin position="96"/>
        <end position="115"/>
    </location>
</feature>
<dbReference type="EMBL" id="FZNR01000009">
    <property type="protein sequence ID" value="SNS05326.1"/>
    <property type="molecule type" value="Genomic_DNA"/>
</dbReference>
<name>A0A239BBK5_9ACTN</name>
<accession>A0A239BBK5</accession>
<evidence type="ECO:0000256" key="1">
    <source>
        <dbReference type="SAM" id="MobiDB-lite"/>
    </source>
</evidence>
<dbReference type="RefSeq" id="WP_089295360.1">
    <property type="nucleotide sequence ID" value="NZ_BOMU01000059.1"/>
</dbReference>
<sequence length="115" mass="13183">MKTRTMRRIRRDETPHTPWCARDHRCGINLHTSPDMYTDGPLGARGVLNRVQTETSDYAEIRIRIPISTREPIARKQLGIALRMIRELLHAVSAVRPGALDHDRDRPALDRRPAA</sequence>
<dbReference type="Proteomes" id="UP000198415">
    <property type="component" value="Unassembled WGS sequence"/>
</dbReference>